<evidence type="ECO:0000313" key="3">
    <source>
        <dbReference type="EMBL" id="OJA20751.1"/>
    </source>
</evidence>
<feature type="domain" description="CCR4-Not complex component Not N-terminal" evidence="2">
    <location>
        <begin position="6"/>
        <end position="61"/>
    </location>
</feature>
<dbReference type="AlphaFoldDB" id="A0A1J8QJD4"/>
<feature type="region of interest" description="Disordered" evidence="1">
    <location>
        <begin position="69"/>
        <end position="178"/>
    </location>
</feature>
<protein>
    <recommendedName>
        <fullName evidence="2">CCR4-Not complex component Not N-terminal domain-containing protein</fullName>
    </recommendedName>
</protein>
<dbReference type="EMBL" id="LVVM01000400">
    <property type="protein sequence ID" value="OJA20751.1"/>
    <property type="molecule type" value="Genomic_DNA"/>
</dbReference>
<name>A0A1J8QJD4_9AGAM</name>
<evidence type="ECO:0000256" key="1">
    <source>
        <dbReference type="SAM" id="MobiDB-lite"/>
    </source>
</evidence>
<proteinExistence type="predicted"/>
<dbReference type="GO" id="GO:0006355">
    <property type="term" value="P:regulation of DNA-templated transcription"/>
    <property type="evidence" value="ECO:0007669"/>
    <property type="project" value="InterPro"/>
</dbReference>
<reference evidence="3 4" key="1">
    <citation type="submission" date="2016-03" db="EMBL/GenBank/DDBJ databases">
        <title>Comparative genomics of the ectomycorrhizal sister species Rhizopogon vinicolor and Rhizopogon vesiculosus (Basidiomycota: Boletales) reveals a divergence of the mating type B locus.</title>
        <authorList>
            <person name="Mujic A.B."/>
            <person name="Kuo A."/>
            <person name="Tritt A."/>
            <person name="Lipzen A."/>
            <person name="Chen C."/>
            <person name="Johnson J."/>
            <person name="Sharma A."/>
            <person name="Barry K."/>
            <person name="Grigoriev I.V."/>
            <person name="Spatafora J.W."/>
        </authorList>
    </citation>
    <scope>NUCLEOTIDE SEQUENCE [LARGE SCALE GENOMIC DNA]</scope>
    <source>
        <strain evidence="3 4">AM-OR11-056</strain>
    </source>
</reference>
<feature type="non-terminal residue" evidence="3">
    <location>
        <position position="1"/>
    </location>
</feature>
<dbReference type="OrthoDB" id="10600508at2759"/>
<feature type="compositionally biased region" description="Acidic residues" evidence="1">
    <location>
        <begin position="72"/>
        <end position="85"/>
    </location>
</feature>
<dbReference type="InterPro" id="IPR007207">
    <property type="entry name" value="Not_N"/>
</dbReference>
<dbReference type="Proteomes" id="UP000183567">
    <property type="component" value="Unassembled WGS sequence"/>
</dbReference>
<feature type="compositionally biased region" description="Polar residues" evidence="1">
    <location>
        <begin position="167"/>
        <end position="178"/>
    </location>
</feature>
<comment type="caution">
    <text evidence="3">The sequence shown here is derived from an EMBL/GenBank/DDBJ whole genome shotgun (WGS) entry which is preliminary data.</text>
</comment>
<accession>A0A1J8QJD4</accession>
<evidence type="ECO:0000313" key="4">
    <source>
        <dbReference type="Proteomes" id="UP000183567"/>
    </source>
</evidence>
<feature type="compositionally biased region" description="Basic and acidic residues" evidence="1">
    <location>
        <begin position="95"/>
        <end position="114"/>
    </location>
</feature>
<dbReference type="Pfam" id="PF04065">
    <property type="entry name" value="Not3"/>
    <property type="match status" value="1"/>
</dbReference>
<evidence type="ECO:0000259" key="2">
    <source>
        <dbReference type="Pfam" id="PF04065"/>
    </source>
</evidence>
<organism evidence="3 4">
    <name type="scientific">Rhizopogon vesiculosus</name>
    <dbReference type="NCBI Taxonomy" id="180088"/>
    <lineage>
        <taxon>Eukaryota</taxon>
        <taxon>Fungi</taxon>
        <taxon>Dikarya</taxon>
        <taxon>Basidiomycota</taxon>
        <taxon>Agaricomycotina</taxon>
        <taxon>Agaricomycetes</taxon>
        <taxon>Agaricomycetidae</taxon>
        <taxon>Boletales</taxon>
        <taxon>Suillineae</taxon>
        <taxon>Rhizopogonaceae</taxon>
        <taxon>Rhizopogon</taxon>
    </lineage>
</organism>
<sequence length="178" mass="19727">SLSPLTYNINRLELVLRLLDNGSLSTDRVQALKEDVLYVVKSNTDEDFDEYEGIYAELNLEEEEEKFSLINYDDDDDSDDADVASDDIPQWTPNKRHDKDEESVASSKRDDSPVQKKLPVTPQLREPSSATEGRFEFPSLNAATAALQTSSLSQPIPLTAPTHPPETASTLSITPSVS</sequence>
<feature type="compositionally biased region" description="Low complexity" evidence="1">
    <location>
        <begin position="139"/>
        <end position="154"/>
    </location>
</feature>
<dbReference type="GO" id="GO:0005634">
    <property type="term" value="C:nucleus"/>
    <property type="evidence" value="ECO:0007669"/>
    <property type="project" value="InterPro"/>
</dbReference>
<dbReference type="STRING" id="180088.A0A1J8QJD4"/>
<gene>
    <name evidence="3" type="ORF">AZE42_12283</name>
</gene>
<keyword evidence="4" id="KW-1185">Reference proteome</keyword>